<sequence>MELVIEDLVKKGLETGYSYSEYRNLVSDLAEKGLATGPVQSEALSQYTQLNNSRMRRWDKTLKFSDDAVAKIKSVQQKISWLVLSESWCGDASPALPVMNKITELNPNISLSIILRDENLDIMNQFLTNGGMSIPKLIAIDGEENTVVATWGPRSMKATKLVDTYKAENGQLTAEFKQDLQIFYNKDKGQSILEDLLKLLDN</sequence>
<gene>
    <name evidence="1" type="ORF">SAMN04488010_0374</name>
</gene>
<dbReference type="EMBL" id="FOYX01000001">
    <property type="protein sequence ID" value="SFR53773.1"/>
    <property type="molecule type" value="Genomic_DNA"/>
</dbReference>
<accession>A0A1I6HH23</accession>
<proteinExistence type="predicted"/>
<dbReference type="STRING" id="440514.SAMN04488010_0374"/>
<keyword evidence="2" id="KW-1185">Reference proteome</keyword>
<dbReference type="Proteomes" id="UP000199462">
    <property type="component" value="Unassembled WGS sequence"/>
</dbReference>
<dbReference type="AlphaFoldDB" id="A0A1I6HH23"/>
<evidence type="ECO:0000313" key="1">
    <source>
        <dbReference type="EMBL" id="SFR53773.1"/>
    </source>
</evidence>
<dbReference type="SUPFAM" id="SSF52833">
    <property type="entry name" value="Thioredoxin-like"/>
    <property type="match status" value="1"/>
</dbReference>
<dbReference type="InterPro" id="IPR036249">
    <property type="entry name" value="Thioredoxin-like_sf"/>
</dbReference>
<dbReference type="Gene3D" id="3.40.30.10">
    <property type="entry name" value="Glutaredoxin"/>
    <property type="match status" value="1"/>
</dbReference>
<dbReference type="Pfam" id="PF14595">
    <property type="entry name" value="Thioredoxin_9"/>
    <property type="match status" value="1"/>
</dbReference>
<reference evidence="2" key="1">
    <citation type="submission" date="2016-10" db="EMBL/GenBank/DDBJ databases">
        <authorList>
            <person name="Varghese N."/>
            <person name="Submissions S."/>
        </authorList>
    </citation>
    <scope>NUCLEOTIDE SEQUENCE [LARGE SCALE GENOMIC DNA]</scope>
    <source>
        <strain evidence="2">DSM 19891</strain>
    </source>
</reference>
<name>A0A1I6HH23_9FLAO</name>
<dbReference type="RefSeq" id="WP_091901038.1">
    <property type="nucleotide sequence ID" value="NZ_FOYX01000001.1"/>
</dbReference>
<evidence type="ECO:0000313" key="2">
    <source>
        <dbReference type="Proteomes" id="UP000199462"/>
    </source>
</evidence>
<protein>
    <submittedName>
        <fullName evidence="1">Thioredoxin</fullName>
    </submittedName>
</protein>
<organism evidence="1 2">
    <name type="scientific">Maribacter stanieri</name>
    <dbReference type="NCBI Taxonomy" id="440514"/>
    <lineage>
        <taxon>Bacteria</taxon>
        <taxon>Pseudomonadati</taxon>
        <taxon>Bacteroidota</taxon>
        <taxon>Flavobacteriia</taxon>
        <taxon>Flavobacteriales</taxon>
        <taxon>Flavobacteriaceae</taxon>
        <taxon>Maribacter</taxon>
    </lineage>
</organism>